<name>A0A0E9UT62_ANGAN</name>
<protein>
    <submittedName>
        <fullName evidence="2">Uncharacterized protein</fullName>
    </submittedName>
</protein>
<accession>A0A0E9UT62</accession>
<reference evidence="2" key="1">
    <citation type="submission" date="2014-11" db="EMBL/GenBank/DDBJ databases">
        <authorList>
            <person name="Amaro Gonzalez C."/>
        </authorList>
    </citation>
    <scope>NUCLEOTIDE SEQUENCE</scope>
</reference>
<feature type="transmembrane region" description="Helical" evidence="1">
    <location>
        <begin position="15"/>
        <end position="34"/>
    </location>
</feature>
<proteinExistence type="predicted"/>
<keyword evidence="1" id="KW-1133">Transmembrane helix</keyword>
<evidence type="ECO:0000256" key="1">
    <source>
        <dbReference type="SAM" id="Phobius"/>
    </source>
</evidence>
<keyword evidence="1" id="KW-0812">Transmembrane</keyword>
<evidence type="ECO:0000313" key="2">
    <source>
        <dbReference type="EMBL" id="JAH69002.1"/>
    </source>
</evidence>
<reference evidence="2" key="2">
    <citation type="journal article" date="2015" name="Fish Shellfish Immunol.">
        <title>Early steps in the European eel (Anguilla anguilla)-Vibrio vulnificus interaction in the gills: Role of the RtxA13 toxin.</title>
        <authorList>
            <person name="Callol A."/>
            <person name="Pajuelo D."/>
            <person name="Ebbesson L."/>
            <person name="Teles M."/>
            <person name="MacKenzie S."/>
            <person name="Amaro C."/>
        </authorList>
    </citation>
    <scope>NUCLEOTIDE SEQUENCE</scope>
</reference>
<sequence>MNSNPSRPNTANARLQLIMVLRFLSTANYGRFMIRQRYRPHRIGFQVSMETAKAVNYGNTANL</sequence>
<dbReference type="EMBL" id="GBXM01039575">
    <property type="protein sequence ID" value="JAH69002.1"/>
    <property type="molecule type" value="Transcribed_RNA"/>
</dbReference>
<organism evidence="2">
    <name type="scientific">Anguilla anguilla</name>
    <name type="common">European freshwater eel</name>
    <name type="synonym">Muraena anguilla</name>
    <dbReference type="NCBI Taxonomy" id="7936"/>
    <lineage>
        <taxon>Eukaryota</taxon>
        <taxon>Metazoa</taxon>
        <taxon>Chordata</taxon>
        <taxon>Craniata</taxon>
        <taxon>Vertebrata</taxon>
        <taxon>Euteleostomi</taxon>
        <taxon>Actinopterygii</taxon>
        <taxon>Neopterygii</taxon>
        <taxon>Teleostei</taxon>
        <taxon>Anguilliformes</taxon>
        <taxon>Anguillidae</taxon>
        <taxon>Anguilla</taxon>
    </lineage>
</organism>
<dbReference type="AlphaFoldDB" id="A0A0E9UT62"/>
<keyword evidence="1" id="KW-0472">Membrane</keyword>